<dbReference type="AlphaFoldDB" id="A0A543F273"/>
<gene>
    <name evidence="3" type="ORF">FB391_1980</name>
</gene>
<reference evidence="3 4" key="1">
    <citation type="submission" date="2019-06" db="EMBL/GenBank/DDBJ databases">
        <title>Sequencing the genomes of 1000 actinobacteria strains.</title>
        <authorList>
            <person name="Klenk H.-P."/>
        </authorList>
    </citation>
    <scope>NUCLEOTIDE SEQUENCE [LARGE SCALE GENOMIC DNA]</scope>
    <source>
        <strain evidence="3 4">DSM 105492</strain>
    </source>
</reference>
<dbReference type="InterPro" id="IPR029058">
    <property type="entry name" value="AB_hydrolase_fold"/>
</dbReference>
<dbReference type="PANTHER" id="PTHR43798:SF31">
    <property type="entry name" value="AB HYDROLASE SUPERFAMILY PROTEIN YCLE"/>
    <property type="match status" value="1"/>
</dbReference>
<name>A0A543F273_9MICO</name>
<dbReference type="PANTHER" id="PTHR43798">
    <property type="entry name" value="MONOACYLGLYCEROL LIPASE"/>
    <property type="match status" value="1"/>
</dbReference>
<evidence type="ECO:0000313" key="4">
    <source>
        <dbReference type="Proteomes" id="UP000320235"/>
    </source>
</evidence>
<dbReference type="Proteomes" id="UP000320235">
    <property type="component" value="Unassembled WGS sequence"/>
</dbReference>
<proteinExistence type="predicted"/>
<dbReference type="EMBL" id="VFPE01000002">
    <property type="protein sequence ID" value="TQM27944.1"/>
    <property type="molecule type" value="Genomic_DNA"/>
</dbReference>
<dbReference type="SUPFAM" id="SSF53474">
    <property type="entry name" value="alpha/beta-Hydrolases"/>
    <property type="match status" value="1"/>
</dbReference>
<evidence type="ECO:0000259" key="2">
    <source>
        <dbReference type="Pfam" id="PF00561"/>
    </source>
</evidence>
<protein>
    <submittedName>
        <fullName evidence="3">Pimeloyl-ACP methyl ester carboxylesterase</fullName>
    </submittedName>
</protein>
<dbReference type="Gene3D" id="3.40.50.1820">
    <property type="entry name" value="alpha/beta hydrolase"/>
    <property type="match status" value="1"/>
</dbReference>
<dbReference type="GO" id="GO:0016020">
    <property type="term" value="C:membrane"/>
    <property type="evidence" value="ECO:0007669"/>
    <property type="project" value="TreeGrafter"/>
</dbReference>
<keyword evidence="1" id="KW-0378">Hydrolase</keyword>
<comment type="caution">
    <text evidence="3">The sequence shown here is derived from an EMBL/GenBank/DDBJ whole genome shotgun (WGS) entry which is preliminary data.</text>
</comment>
<evidence type="ECO:0000313" key="3">
    <source>
        <dbReference type="EMBL" id="TQM27944.1"/>
    </source>
</evidence>
<organism evidence="3 4">
    <name type="scientific">Microbacterium kyungheense</name>
    <dbReference type="NCBI Taxonomy" id="1263636"/>
    <lineage>
        <taxon>Bacteria</taxon>
        <taxon>Bacillati</taxon>
        <taxon>Actinomycetota</taxon>
        <taxon>Actinomycetes</taxon>
        <taxon>Micrococcales</taxon>
        <taxon>Microbacteriaceae</taxon>
        <taxon>Microbacterium</taxon>
    </lineage>
</organism>
<dbReference type="InterPro" id="IPR050266">
    <property type="entry name" value="AB_hydrolase_sf"/>
</dbReference>
<sequence>MDGAVSHGYREIDVPVDGGLLHAAVWDPDASSRASLSTSAGPDAPTVLLVHGVTASHLAWPFVVDRLPGVRVVAPDLRGRGRSNGIDGAAGMAAHAADLAALLDALGIDRTIVVGHSMGAFVSVVFAHRHPGRVSRLVLVDGGLPLDVPAGLSADELVAGILGPTAARLSMRFTGLADYLDFWRSHPAFADAWTPELERYLAYDLVPDGEGAFRPATSYATTADDTVDMNTGSALPDALAALRHPTRLLTVPRGLQDEPPGLYAPDHLERLLGEYPGVRHERIDGFNHYTIVMSPAGADVVADVVREELAAS</sequence>
<dbReference type="GO" id="GO:0016787">
    <property type="term" value="F:hydrolase activity"/>
    <property type="evidence" value="ECO:0007669"/>
    <property type="project" value="UniProtKB-KW"/>
</dbReference>
<dbReference type="OrthoDB" id="63962at2"/>
<feature type="domain" description="AB hydrolase-1" evidence="2">
    <location>
        <begin position="45"/>
        <end position="155"/>
    </location>
</feature>
<keyword evidence="4" id="KW-1185">Reference proteome</keyword>
<accession>A0A543F273</accession>
<dbReference type="PRINTS" id="PR00111">
    <property type="entry name" value="ABHYDROLASE"/>
</dbReference>
<dbReference type="InterPro" id="IPR000073">
    <property type="entry name" value="AB_hydrolase_1"/>
</dbReference>
<dbReference type="Pfam" id="PF00561">
    <property type="entry name" value="Abhydrolase_1"/>
    <property type="match status" value="1"/>
</dbReference>
<evidence type="ECO:0000256" key="1">
    <source>
        <dbReference type="ARBA" id="ARBA00022801"/>
    </source>
</evidence>